<protein>
    <submittedName>
        <fullName evidence="2">Uncharacterized protein</fullName>
    </submittedName>
</protein>
<dbReference type="GO" id="GO:0031213">
    <property type="term" value="C:RSF complex"/>
    <property type="evidence" value="ECO:0007669"/>
    <property type="project" value="InterPro"/>
</dbReference>
<dbReference type="PANTHER" id="PTHR14296:SF3">
    <property type="entry name" value="DIKAR, ISOFORM F"/>
    <property type="match status" value="1"/>
</dbReference>
<dbReference type="PANTHER" id="PTHR14296">
    <property type="entry name" value="REMODELING AND SPACING FACTOR 1"/>
    <property type="match status" value="1"/>
</dbReference>
<proteinExistence type="predicted"/>
<gene>
    <name evidence="2" type="ORF">MSYG_1537</name>
</gene>
<dbReference type="EMBL" id="LT671822">
    <property type="protein sequence ID" value="SHO77196.1"/>
    <property type="molecule type" value="Genomic_DNA"/>
</dbReference>
<keyword evidence="3" id="KW-1185">Reference proteome</keyword>
<feature type="compositionally biased region" description="Basic and acidic residues" evidence="1">
    <location>
        <begin position="421"/>
        <end position="431"/>
    </location>
</feature>
<feature type="region of interest" description="Disordered" evidence="1">
    <location>
        <begin position="174"/>
        <end position="246"/>
    </location>
</feature>
<dbReference type="InterPro" id="IPR028938">
    <property type="entry name" value="Rsf1-like"/>
</dbReference>
<dbReference type="Proteomes" id="UP000186303">
    <property type="component" value="Chromosome 2"/>
</dbReference>
<feature type="compositionally biased region" description="Polar residues" evidence="1">
    <location>
        <begin position="545"/>
        <end position="562"/>
    </location>
</feature>
<evidence type="ECO:0000313" key="2">
    <source>
        <dbReference type="EMBL" id="SHO77196.1"/>
    </source>
</evidence>
<dbReference type="STRING" id="1230383.A0A1M8A426"/>
<feature type="region of interest" description="Disordered" evidence="1">
    <location>
        <begin position="308"/>
        <end position="336"/>
    </location>
</feature>
<feature type="compositionally biased region" description="Basic residues" evidence="1">
    <location>
        <begin position="179"/>
        <end position="192"/>
    </location>
</feature>
<dbReference type="OrthoDB" id="303107at2759"/>
<organism evidence="2 3">
    <name type="scientific">Malassezia sympodialis (strain ATCC 42132)</name>
    <name type="common">Atopic eczema-associated yeast</name>
    <dbReference type="NCBI Taxonomy" id="1230383"/>
    <lineage>
        <taxon>Eukaryota</taxon>
        <taxon>Fungi</taxon>
        <taxon>Dikarya</taxon>
        <taxon>Basidiomycota</taxon>
        <taxon>Ustilaginomycotina</taxon>
        <taxon>Malasseziomycetes</taxon>
        <taxon>Malasseziales</taxon>
        <taxon>Malasseziaceae</taxon>
        <taxon>Malassezia</taxon>
    </lineage>
</organism>
<evidence type="ECO:0000256" key="1">
    <source>
        <dbReference type="SAM" id="MobiDB-lite"/>
    </source>
</evidence>
<dbReference type="GO" id="GO:0006355">
    <property type="term" value="P:regulation of DNA-templated transcription"/>
    <property type="evidence" value="ECO:0007669"/>
    <property type="project" value="InterPro"/>
</dbReference>
<feature type="compositionally biased region" description="Basic and acidic residues" evidence="1">
    <location>
        <begin position="319"/>
        <end position="336"/>
    </location>
</feature>
<feature type="region of interest" description="Disordered" evidence="1">
    <location>
        <begin position="387"/>
        <end position="572"/>
    </location>
</feature>
<name>A0A1M8A426_MALS4</name>
<accession>A0A1M8A426</accession>
<sequence>MSSNATDTDALLALRRSWKFASVCQFLFTFDEVLQLDGFQTQRLESALQLNQMGYISWLFKILLQFLTNSKTITQDNWADAFRSQWSIRAIPTVQPLLGTEEEPIAWESLDILEKLGCLFELCEWQLEKPERLRRLVESEEETISWRVNPAGWDRQGNTYWLFDDNRMWIQRVPPKAPSKSRSRPPAKKQKTAKNASKLPPRPRPAGRRSSRLSGAHNLASVSEAEVQAEEVFASEPEHSQPTDEASEWFEFETICITKSEWTTFCERFAASKHPDERSLYNYVSKEVLPKILEVIQSEEKKAAMEAALSNRKRSSRIAMRDSEREQREREEMELREQRARAQAALEAERERILREEAETAARRTREDRMRERQERILIRERMLAKRQEAWRRSEEAQVKEENRELGTPKEIDSNATSHSESAEHREDADMPHTMPTSAPPGPLTTNTLEGLERSFATPASENGSYPAVTEPPEASLSGDPARVHTALGMDSHTVPKNSLAPVTPPYPVVQSSPRNKSPCGSFPLRTQLLRSPLSQAVEPVETPVQMSLGNSILDSESSSALRESPTMPPPS</sequence>
<feature type="compositionally biased region" description="Low complexity" evidence="1">
    <location>
        <begin position="212"/>
        <end position="235"/>
    </location>
</feature>
<feature type="compositionally biased region" description="Basic and acidic residues" evidence="1">
    <location>
        <begin position="387"/>
        <end position="413"/>
    </location>
</feature>
<dbReference type="AlphaFoldDB" id="A0A1M8A426"/>
<dbReference type="VEuPathDB" id="FungiDB:MSYG_1537"/>
<reference evidence="3" key="1">
    <citation type="journal article" date="2017" name="Nucleic Acids Res.">
        <title>Proteogenomics produces comprehensive and highly accurate protein-coding gene annotation in a complete genome assembly of Malassezia sympodialis.</title>
        <authorList>
            <person name="Zhu Y."/>
            <person name="Engstroem P.G."/>
            <person name="Tellgren-Roth C."/>
            <person name="Baudo C.D."/>
            <person name="Kennell J.C."/>
            <person name="Sun S."/>
            <person name="Billmyre R.B."/>
            <person name="Schroeder M.S."/>
            <person name="Andersson A."/>
            <person name="Holm T."/>
            <person name="Sigurgeirsson B."/>
            <person name="Wu G."/>
            <person name="Sankaranarayanan S.R."/>
            <person name="Siddharthan R."/>
            <person name="Sanyal K."/>
            <person name="Lundeberg J."/>
            <person name="Nystedt B."/>
            <person name="Boekhout T."/>
            <person name="Dawson T.L. Jr."/>
            <person name="Heitman J."/>
            <person name="Scheynius A."/>
            <person name="Lehtioe J."/>
        </authorList>
    </citation>
    <scope>NUCLEOTIDE SEQUENCE [LARGE SCALE GENOMIC DNA]</scope>
    <source>
        <strain evidence="3">ATCC 42132</strain>
    </source>
</reference>
<evidence type="ECO:0000313" key="3">
    <source>
        <dbReference type="Proteomes" id="UP000186303"/>
    </source>
</evidence>